<evidence type="ECO:0000256" key="2">
    <source>
        <dbReference type="PROSITE-ProRule" id="PRU00169"/>
    </source>
</evidence>
<reference evidence="4" key="2">
    <citation type="submission" date="2023-01" db="EMBL/GenBank/DDBJ databases">
        <authorList>
            <person name="Sun Q."/>
            <person name="Evtushenko L."/>
        </authorList>
    </citation>
    <scope>NUCLEOTIDE SEQUENCE</scope>
    <source>
        <strain evidence="4">VKM B-1513</strain>
    </source>
</reference>
<dbReference type="EMBL" id="BSFE01000001">
    <property type="protein sequence ID" value="GLK50864.1"/>
    <property type="molecule type" value="Genomic_DNA"/>
</dbReference>
<evidence type="ECO:0000313" key="4">
    <source>
        <dbReference type="EMBL" id="GLK50864.1"/>
    </source>
</evidence>
<keyword evidence="5" id="KW-1185">Reference proteome</keyword>
<keyword evidence="1 2" id="KW-0597">Phosphoprotein</keyword>
<proteinExistence type="predicted"/>
<dbReference type="PANTHER" id="PTHR44591">
    <property type="entry name" value="STRESS RESPONSE REGULATOR PROTEIN 1"/>
    <property type="match status" value="1"/>
</dbReference>
<dbReference type="PANTHER" id="PTHR44591:SF3">
    <property type="entry name" value="RESPONSE REGULATORY DOMAIN-CONTAINING PROTEIN"/>
    <property type="match status" value="1"/>
</dbReference>
<dbReference type="Pfam" id="PF00072">
    <property type="entry name" value="Response_reg"/>
    <property type="match status" value="1"/>
</dbReference>
<reference evidence="4" key="1">
    <citation type="journal article" date="2014" name="Int. J. Syst. Evol. Microbiol.">
        <title>Complete genome sequence of Corynebacterium casei LMG S-19264T (=DSM 44701T), isolated from a smear-ripened cheese.</title>
        <authorList>
            <consortium name="US DOE Joint Genome Institute (JGI-PGF)"/>
            <person name="Walter F."/>
            <person name="Albersmeier A."/>
            <person name="Kalinowski J."/>
            <person name="Ruckert C."/>
        </authorList>
    </citation>
    <scope>NUCLEOTIDE SEQUENCE</scope>
    <source>
        <strain evidence="4">VKM B-1513</strain>
    </source>
</reference>
<name>A0A9W6MMI6_9PROT</name>
<evidence type="ECO:0000259" key="3">
    <source>
        <dbReference type="PROSITE" id="PS50110"/>
    </source>
</evidence>
<dbReference type="RefSeq" id="WP_271185262.1">
    <property type="nucleotide sequence ID" value="NZ_BSFE01000001.1"/>
</dbReference>
<organism evidence="4 5">
    <name type="scientific">Maricaulis virginensis</name>
    <dbReference type="NCBI Taxonomy" id="144022"/>
    <lineage>
        <taxon>Bacteria</taxon>
        <taxon>Pseudomonadati</taxon>
        <taxon>Pseudomonadota</taxon>
        <taxon>Alphaproteobacteria</taxon>
        <taxon>Maricaulales</taxon>
        <taxon>Maricaulaceae</taxon>
        <taxon>Maricaulis</taxon>
    </lineage>
</organism>
<dbReference type="InterPro" id="IPR001789">
    <property type="entry name" value="Sig_transdc_resp-reg_receiver"/>
</dbReference>
<accession>A0A9W6MMI6</accession>
<dbReference type="SUPFAM" id="SSF52172">
    <property type="entry name" value="CheY-like"/>
    <property type="match status" value="1"/>
</dbReference>
<sequence length="151" mass="16208">MTAPELPTDLRRLRVLLVDDNAALRGALRVSLNAFGCAQVIEADTVDRALDVLASRPVDLVITDWKMQPRDGLDFVRTLRRKPASPTAFIPVIMLSGYSDRQRIAEATAAGVDTFLVKPFTAASLAGALDETLSRFSGHADAGHAAHSPAN</sequence>
<dbReference type="AlphaFoldDB" id="A0A9W6MMI6"/>
<dbReference type="Gene3D" id="3.40.50.2300">
    <property type="match status" value="1"/>
</dbReference>
<evidence type="ECO:0000313" key="5">
    <source>
        <dbReference type="Proteomes" id="UP001143486"/>
    </source>
</evidence>
<dbReference type="InterPro" id="IPR050595">
    <property type="entry name" value="Bact_response_regulator"/>
</dbReference>
<dbReference type="PROSITE" id="PS50110">
    <property type="entry name" value="RESPONSE_REGULATORY"/>
    <property type="match status" value="1"/>
</dbReference>
<evidence type="ECO:0000256" key="1">
    <source>
        <dbReference type="ARBA" id="ARBA00022553"/>
    </source>
</evidence>
<dbReference type="Proteomes" id="UP001143486">
    <property type="component" value="Unassembled WGS sequence"/>
</dbReference>
<feature type="domain" description="Response regulatory" evidence="3">
    <location>
        <begin position="14"/>
        <end position="133"/>
    </location>
</feature>
<dbReference type="GO" id="GO:0000160">
    <property type="term" value="P:phosphorelay signal transduction system"/>
    <property type="evidence" value="ECO:0007669"/>
    <property type="project" value="InterPro"/>
</dbReference>
<dbReference type="InterPro" id="IPR011006">
    <property type="entry name" value="CheY-like_superfamily"/>
</dbReference>
<protein>
    <recommendedName>
        <fullName evidence="3">Response regulatory domain-containing protein</fullName>
    </recommendedName>
</protein>
<feature type="modified residue" description="4-aspartylphosphate" evidence="2">
    <location>
        <position position="64"/>
    </location>
</feature>
<gene>
    <name evidence="4" type="ORF">GCM10017621_03720</name>
</gene>
<comment type="caution">
    <text evidence="4">The sequence shown here is derived from an EMBL/GenBank/DDBJ whole genome shotgun (WGS) entry which is preliminary data.</text>
</comment>
<dbReference type="SMART" id="SM00448">
    <property type="entry name" value="REC"/>
    <property type="match status" value="1"/>
</dbReference>